<dbReference type="GO" id="GO:0004029">
    <property type="term" value="F:aldehyde dehydrogenase (NAD+) activity"/>
    <property type="evidence" value="ECO:0007669"/>
    <property type="project" value="TreeGrafter"/>
</dbReference>
<dbReference type="InterPro" id="IPR051783">
    <property type="entry name" value="NAD(P)-dependent_oxidoreduct"/>
</dbReference>
<protein>
    <submittedName>
        <fullName evidence="2">SDR family oxidoreductase</fullName>
    </submittedName>
</protein>
<reference evidence="2" key="1">
    <citation type="submission" date="2024-07" db="EMBL/GenBank/DDBJ databases">
        <authorList>
            <person name="Yu S.T."/>
        </authorList>
    </citation>
    <scope>NUCLEOTIDE SEQUENCE</scope>
    <source>
        <strain evidence="2">R39</strain>
    </source>
</reference>
<dbReference type="InterPro" id="IPR001509">
    <property type="entry name" value="Epimerase_deHydtase"/>
</dbReference>
<dbReference type="AlphaFoldDB" id="A0AB39QQS9"/>
<dbReference type="PANTHER" id="PTHR48079">
    <property type="entry name" value="PROTEIN YEEZ"/>
    <property type="match status" value="1"/>
</dbReference>
<dbReference type="PANTHER" id="PTHR48079:SF6">
    <property type="entry name" value="NAD(P)-BINDING DOMAIN-CONTAINING PROTEIN-RELATED"/>
    <property type="match status" value="1"/>
</dbReference>
<organism evidence="2">
    <name type="scientific">Streptomyces sp. R39</name>
    <dbReference type="NCBI Taxonomy" id="3238631"/>
    <lineage>
        <taxon>Bacteria</taxon>
        <taxon>Bacillati</taxon>
        <taxon>Actinomycetota</taxon>
        <taxon>Actinomycetes</taxon>
        <taxon>Kitasatosporales</taxon>
        <taxon>Streptomycetaceae</taxon>
        <taxon>Streptomyces</taxon>
    </lineage>
</organism>
<sequence length="307" mass="31390">MRVFVTGASGHVGSAVVPELLAAGHQVVGLARSDRSAAALTAAGAEAHRGDLDDLDGLAAAAAAADGVIHLAFKHDAMFAGDFDSAVAADLRAIDTLGDALAGTGKPLVTTSGTMLLAFAGLADAATEADALDAGPRIDAENAVVALAERGVRSSVVRLAPTVHSPLDHNGFIPTLVSIARSKGVSAYVGDGANRWPAVHTLDAARLYRLALESAPAGSQLHAVDDEGITFRRIAEGIGRGLDLPVVSVPPTEAEAHFGFLSAHAQADNPSASTLTRDLLGWKPVQPGLADDLDQGHYFDAPATTRR</sequence>
<dbReference type="CDD" id="cd05262">
    <property type="entry name" value="SDR_a7"/>
    <property type="match status" value="1"/>
</dbReference>
<accession>A0AB39QQS9</accession>
<evidence type="ECO:0000259" key="1">
    <source>
        <dbReference type="Pfam" id="PF01370"/>
    </source>
</evidence>
<dbReference type="Gene3D" id="3.40.50.720">
    <property type="entry name" value="NAD(P)-binding Rossmann-like Domain"/>
    <property type="match status" value="1"/>
</dbReference>
<dbReference type="InterPro" id="IPR036291">
    <property type="entry name" value="NAD(P)-bd_dom_sf"/>
</dbReference>
<dbReference type="GO" id="GO:0005737">
    <property type="term" value="C:cytoplasm"/>
    <property type="evidence" value="ECO:0007669"/>
    <property type="project" value="TreeGrafter"/>
</dbReference>
<dbReference type="RefSeq" id="WP_369222858.1">
    <property type="nucleotide sequence ID" value="NZ_CP163441.1"/>
</dbReference>
<evidence type="ECO:0000313" key="2">
    <source>
        <dbReference type="EMBL" id="XDQ43820.1"/>
    </source>
</evidence>
<proteinExistence type="predicted"/>
<name>A0AB39QQS9_9ACTN</name>
<dbReference type="Pfam" id="PF01370">
    <property type="entry name" value="Epimerase"/>
    <property type="match status" value="1"/>
</dbReference>
<dbReference type="EMBL" id="CP163441">
    <property type="protein sequence ID" value="XDQ43820.1"/>
    <property type="molecule type" value="Genomic_DNA"/>
</dbReference>
<dbReference type="SUPFAM" id="SSF51735">
    <property type="entry name" value="NAD(P)-binding Rossmann-fold domains"/>
    <property type="match status" value="1"/>
</dbReference>
<gene>
    <name evidence="2" type="ORF">AB5J52_16980</name>
</gene>
<feature type="domain" description="NAD-dependent epimerase/dehydratase" evidence="1">
    <location>
        <begin position="3"/>
        <end position="73"/>
    </location>
</feature>